<name>A0A8S4AFI4_9TELE</name>
<accession>A0A8S4AFI4</accession>
<dbReference type="GO" id="GO:0035194">
    <property type="term" value="P:regulatory ncRNA-mediated post-transcriptional gene silencing"/>
    <property type="evidence" value="ECO:0007669"/>
    <property type="project" value="TreeGrafter"/>
</dbReference>
<dbReference type="AlphaFoldDB" id="A0A8S4AFI4"/>
<feature type="domain" description="DNA2/NAM7 helicase helicase" evidence="1">
    <location>
        <begin position="228"/>
        <end position="301"/>
    </location>
</feature>
<keyword evidence="4" id="KW-1185">Reference proteome</keyword>
<evidence type="ECO:0000259" key="2">
    <source>
        <dbReference type="Pfam" id="PF13087"/>
    </source>
</evidence>
<dbReference type="SUPFAM" id="SSF52540">
    <property type="entry name" value="P-loop containing nucleoside triphosphate hydrolases"/>
    <property type="match status" value="1"/>
</dbReference>
<dbReference type="EMBL" id="CAJRST010002237">
    <property type="protein sequence ID" value="CAG5866987.1"/>
    <property type="molecule type" value="Genomic_DNA"/>
</dbReference>
<dbReference type="FunFam" id="3.40.50.300:FF:001373">
    <property type="entry name" value="Helicase with zinc finger domain 2"/>
    <property type="match status" value="1"/>
</dbReference>
<dbReference type="InterPro" id="IPR041677">
    <property type="entry name" value="DNA2/NAM7_AAA_11"/>
</dbReference>
<dbReference type="GO" id="GO:0043186">
    <property type="term" value="C:P granule"/>
    <property type="evidence" value="ECO:0007669"/>
    <property type="project" value="TreeGrafter"/>
</dbReference>
<dbReference type="InterPro" id="IPR045055">
    <property type="entry name" value="DNA2/NAM7-like"/>
</dbReference>
<dbReference type="OrthoDB" id="8952256at2759"/>
<evidence type="ECO:0000313" key="4">
    <source>
        <dbReference type="Proteomes" id="UP000677803"/>
    </source>
</evidence>
<feature type="domain" description="DNA2/NAM7 helicase-like C-terminal" evidence="2">
    <location>
        <begin position="323"/>
        <end position="464"/>
    </location>
</feature>
<dbReference type="Proteomes" id="UP000677803">
    <property type="component" value="Unassembled WGS sequence"/>
</dbReference>
<dbReference type="InterPro" id="IPR041679">
    <property type="entry name" value="DNA2/NAM7-like_C"/>
</dbReference>
<dbReference type="InterPro" id="IPR027417">
    <property type="entry name" value="P-loop_NTPase"/>
</dbReference>
<reference evidence="3" key="1">
    <citation type="submission" date="2021-05" db="EMBL/GenBank/DDBJ databases">
        <authorList>
            <person name="Tigano A."/>
        </authorList>
    </citation>
    <scope>NUCLEOTIDE SEQUENCE</scope>
</reference>
<protein>
    <submittedName>
        <fullName evidence="3">(Atlantic silverside) hypothetical protein</fullName>
    </submittedName>
</protein>
<dbReference type="Pfam" id="PF13087">
    <property type="entry name" value="AAA_12"/>
    <property type="match status" value="1"/>
</dbReference>
<dbReference type="Pfam" id="PF13086">
    <property type="entry name" value="AAA_11"/>
    <property type="match status" value="2"/>
</dbReference>
<proteinExistence type="predicted"/>
<sequence>MLKRSVRSALIAPSSSSHLNSSKVYEASVLHHKTSKNQIYLLLSKQCCSDMALKSGESYQMEVQFQLDRLSFCTMHKAVDLLPDTSRVVPDLSNCAVPVSNVSCELNSKQKSAVDFILGTCDGKKPMVAPLLIYGPFGTGKTLTLATAARELCKHPHNKVLICTYTNSSADLYVRDHFHPFISKKNNGLKPVRIKANKHGNALAATDETTLRYCSLSEDKQHFLLPTKAILRDHNIVITTTSMAKHFHGLGLAEGFFTHILIDEASQMLECEALLALALAGPNTRIVLAGDHMQMGPQLFSVDEHRRSDYTILTRLFHYYQGQKCDAAQKSRIIFSDNYRSTTEIVEFVSTHFYVGKNDAIRAAGNIPTPSNGHALKFHHVRGECLLDAGTMSWFNKQEVAEVVKAVKDVLKDWPSTWGPKSLNSVCILSEGSQVRQIRMALRRSLSEVNVETISNVQGANQHLVEGVLTKLPGCCSQGQSLPRSKGSVDEERCHHRLLPITGPQDKVNCRLLLRVELTGNLTDGNRAVRKVRYHSGRVGKEVYGFVHGAEREAVHLELHLHLV</sequence>
<evidence type="ECO:0000259" key="1">
    <source>
        <dbReference type="Pfam" id="PF13086"/>
    </source>
</evidence>
<dbReference type="PANTHER" id="PTHR10887:SF365">
    <property type="entry name" value="HELICASE WITH ZINC FINGER DOMAIN-RELATED"/>
    <property type="match status" value="1"/>
</dbReference>
<organism evidence="3 4">
    <name type="scientific">Menidia menidia</name>
    <name type="common">Atlantic silverside</name>
    <dbReference type="NCBI Taxonomy" id="238744"/>
    <lineage>
        <taxon>Eukaryota</taxon>
        <taxon>Metazoa</taxon>
        <taxon>Chordata</taxon>
        <taxon>Craniata</taxon>
        <taxon>Vertebrata</taxon>
        <taxon>Euteleostomi</taxon>
        <taxon>Actinopterygii</taxon>
        <taxon>Neopterygii</taxon>
        <taxon>Teleostei</taxon>
        <taxon>Neoteleostei</taxon>
        <taxon>Acanthomorphata</taxon>
        <taxon>Ovalentaria</taxon>
        <taxon>Atherinomorphae</taxon>
        <taxon>Atheriniformes</taxon>
        <taxon>Atherinopsidae</taxon>
        <taxon>Menidiinae</taxon>
        <taxon>Menidia</taxon>
    </lineage>
</organism>
<dbReference type="GO" id="GO:0005829">
    <property type="term" value="C:cytosol"/>
    <property type="evidence" value="ECO:0007669"/>
    <property type="project" value="TreeGrafter"/>
</dbReference>
<dbReference type="PANTHER" id="PTHR10887">
    <property type="entry name" value="DNA2/NAM7 HELICASE FAMILY"/>
    <property type="match status" value="1"/>
</dbReference>
<evidence type="ECO:0000313" key="3">
    <source>
        <dbReference type="EMBL" id="CAG5866987.1"/>
    </source>
</evidence>
<dbReference type="GO" id="GO:0004386">
    <property type="term" value="F:helicase activity"/>
    <property type="evidence" value="ECO:0007669"/>
    <property type="project" value="InterPro"/>
</dbReference>
<dbReference type="Gene3D" id="3.40.50.300">
    <property type="entry name" value="P-loop containing nucleotide triphosphate hydrolases"/>
    <property type="match status" value="2"/>
</dbReference>
<feature type="domain" description="DNA2/NAM7 helicase helicase" evidence="1">
    <location>
        <begin position="105"/>
        <end position="212"/>
    </location>
</feature>
<comment type="caution">
    <text evidence="3">The sequence shown here is derived from an EMBL/GenBank/DDBJ whole genome shotgun (WGS) entry which is preliminary data.</text>
</comment>
<gene>
    <name evidence="3" type="ORF">MMEN_LOCUS3684</name>
</gene>